<proteinExistence type="predicted"/>
<feature type="compositionally biased region" description="Low complexity" evidence="1">
    <location>
        <begin position="377"/>
        <end position="392"/>
    </location>
</feature>
<dbReference type="EMBL" id="JANJYJ010000004">
    <property type="protein sequence ID" value="KAK3219415.1"/>
    <property type="molecule type" value="Genomic_DNA"/>
</dbReference>
<organism evidence="3 4">
    <name type="scientific">Dipteronia sinensis</name>
    <dbReference type="NCBI Taxonomy" id="43782"/>
    <lineage>
        <taxon>Eukaryota</taxon>
        <taxon>Viridiplantae</taxon>
        <taxon>Streptophyta</taxon>
        <taxon>Embryophyta</taxon>
        <taxon>Tracheophyta</taxon>
        <taxon>Spermatophyta</taxon>
        <taxon>Magnoliopsida</taxon>
        <taxon>eudicotyledons</taxon>
        <taxon>Gunneridae</taxon>
        <taxon>Pentapetalae</taxon>
        <taxon>rosids</taxon>
        <taxon>malvids</taxon>
        <taxon>Sapindales</taxon>
        <taxon>Sapindaceae</taxon>
        <taxon>Hippocastanoideae</taxon>
        <taxon>Acereae</taxon>
        <taxon>Dipteronia</taxon>
    </lineage>
</organism>
<dbReference type="Proteomes" id="UP001281410">
    <property type="component" value="Unassembled WGS sequence"/>
</dbReference>
<feature type="compositionally biased region" description="Polar residues" evidence="1">
    <location>
        <begin position="222"/>
        <end position="238"/>
    </location>
</feature>
<evidence type="ECO:0000313" key="4">
    <source>
        <dbReference type="Proteomes" id="UP001281410"/>
    </source>
</evidence>
<gene>
    <name evidence="3" type="ORF">Dsin_013385</name>
</gene>
<keyword evidence="4" id="KW-1185">Reference proteome</keyword>
<comment type="caution">
    <text evidence="3">The sequence shown here is derived from an EMBL/GenBank/DDBJ whole genome shotgun (WGS) entry which is preliminary data.</text>
</comment>
<feature type="chain" id="PRO_5042145773" evidence="2">
    <location>
        <begin position="21"/>
        <end position="436"/>
    </location>
</feature>
<protein>
    <submittedName>
        <fullName evidence="3">Uncharacterized protein</fullName>
    </submittedName>
</protein>
<feature type="region of interest" description="Disordered" evidence="1">
    <location>
        <begin position="362"/>
        <end position="436"/>
    </location>
</feature>
<evidence type="ECO:0000256" key="2">
    <source>
        <dbReference type="SAM" id="SignalP"/>
    </source>
</evidence>
<evidence type="ECO:0000313" key="3">
    <source>
        <dbReference type="EMBL" id="KAK3219415.1"/>
    </source>
</evidence>
<feature type="compositionally biased region" description="Basic and acidic residues" evidence="1">
    <location>
        <begin position="393"/>
        <end position="406"/>
    </location>
</feature>
<feature type="compositionally biased region" description="Basic and acidic residues" evidence="1">
    <location>
        <begin position="239"/>
        <end position="253"/>
    </location>
</feature>
<feature type="region of interest" description="Disordered" evidence="1">
    <location>
        <begin position="201"/>
        <end position="253"/>
    </location>
</feature>
<feature type="signal peptide" evidence="2">
    <location>
        <begin position="1"/>
        <end position="20"/>
    </location>
</feature>
<keyword evidence="2" id="KW-0732">Signal</keyword>
<name>A0AAE0EAI5_9ROSI</name>
<accession>A0AAE0EAI5</accession>
<evidence type="ECO:0000256" key="1">
    <source>
        <dbReference type="SAM" id="MobiDB-lite"/>
    </source>
</evidence>
<reference evidence="3" key="1">
    <citation type="journal article" date="2023" name="Plant J.">
        <title>Genome sequences and population genomics provide insights into the demographic history, inbreeding, and mutation load of two 'living fossil' tree species of Dipteronia.</title>
        <authorList>
            <person name="Feng Y."/>
            <person name="Comes H.P."/>
            <person name="Chen J."/>
            <person name="Zhu S."/>
            <person name="Lu R."/>
            <person name="Zhang X."/>
            <person name="Li P."/>
            <person name="Qiu J."/>
            <person name="Olsen K.M."/>
            <person name="Qiu Y."/>
        </authorList>
    </citation>
    <scope>NUCLEOTIDE SEQUENCE</scope>
    <source>
        <strain evidence="3">NBL</strain>
    </source>
</reference>
<dbReference type="AlphaFoldDB" id="A0AAE0EAI5"/>
<sequence length="436" mass="48868">MNEREISVVVLDLILGFLLGLDWREIERERSVVDVDENQKAKERSGGGEERGFDLDLSFWVVDDDGSGLGGEFTTRKPVNPFKDKPSGFRCECGLEKRSSGSQNQIKRRAGDEAKSRRRSLAEISYSSRRKSSTISSLVDLSLSRRRSLLDRRRRSGLPAYVPLKHHNLRRRIHQQHKINPLIQVHCLSLTKDFIMGRKRMSSRQREGVSKKKKDIQDYQEESNTIENETWQGTGSIDTSEKEKESVKKEELAIVSSEKERESVKKEELDGAGISNGVAVPDAKLDKLSEDMKAMKKELEEKIDAGFKALKDEMDAGFKALREEMAAQNEQRKGSIPKSFRAVARYASVPVQEHTPEIEAILKEVTKSTSSEEDNSVTKTSSSSDDISSSSSEKNKKEAGSSKEVEDVIVLAPRSSPATQKKAPAPTRRSSRIAGK</sequence>
<feature type="region of interest" description="Disordered" evidence="1">
    <location>
        <begin position="94"/>
        <end position="114"/>
    </location>
</feature>